<comment type="similarity">
    <text evidence="1">Belongs to the bacterial solute-binding protein 5 family.</text>
</comment>
<protein>
    <submittedName>
        <fullName evidence="6">ABC transporter substrate-binding protein</fullName>
    </submittedName>
</protein>
<reference evidence="6" key="1">
    <citation type="submission" date="2021-04" db="EMBL/GenBank/DDBJ databases">
        <title>Sequencing of actinobacteria type strains.</title>
        <authorList>
            <person name="Nguyen G.-S."/>
            <person name="Wentzel A."/>
        </authorList>
    </citation>
    <scope>NUCLEOTIDE SEQUENCE</scope>
    <source>
        <strain evidence="6">DSM 42095</strain>
    </source>
</reference>
<evidence type="ECO:0000256" key="4">
    <source>
        <dbReference type="SAM" id="SignalP"/>
    </source>
</evidence>
<dbReference type="InterPro" id="IPR000914">
    <property type="entry name" value="SBP_5_dom"/>
</dbReference>
<keyword evidence="3 4" id="KW-0732">Signal</keyword>
<proteinExistence type="inferred from homology"/>
<dbReference type="GO" id="GO:0043190">
    <property type="term" value="C:ATP-binding cassette (ABC) transporter complex"/>
    <property type="evidence" value="ECO:0007669"/>
    <property type="project" value="InterPro"/>
</dbReference>
<name>A0A8T4ISS9_9ACTN</name>
<dbReference type="GO" id="GO:1904680">
    <property type="term" value="F:peptide transmembrane transporter activity"/>
    <property type="evidence" value="ECO:0007669"/>
    <property type="project" value="TreeGrafter"/>
</dbReference>
<dbReference type="EMBL" id="JAGSMN010000144">
    <property type="protein sequence ID" value="MBR7672867.1"/>
    <property type="molecule type" value="Genomic_DNA"/>
</dbReference>
<dbReference type="Gene3D" id="3.40.190.10">
    <property type="entry name" value="Periplasmic binding protein-like II"/>
    <property type="match status" value="1"/>
</dbReference>
<dbReference type="InterPro" id="IPR030678">
    <property type="entry name" value="Peptide/Ni-bd"/>
</dbReference>
<feature type="signal peptide" evidence="4">
    <location>
        <begin position="1"/>
        <end position="21"/>
    </location>
</feature>
<feature type="chain" id="PRO_5038511797" evidence="4">
    <location>
        <begin position="22"/>
        <end position="546"/>
    </location>
</feature>
<dbReference type="PANTHER" id="PTHR30290">
    <property type="entry name" value="PERIPLASMIC BINDING COMPONENT OF ABC TRANSPORTER"/>
    <property type="match status" value="1"/>
</dbReference>
<dbReference type="Pfam" id="PF00496">
    <property type="entry name" value="SBP_bac_5"/>
    <property type="match status" value="1"/>
</dbReference>
<evidence type="ECO:0000259" key="5">
    <source>
        <dbReference type="Pfam" id="PF00496"/>
    </source>
</evidence>
<organism evidence="6 7">
    <name type="scientific">Streptomyces daliensis</name>
    <dbReference type="NCBI Taxonomy" id="299421"/>
    <lineage>
        <taxon>Bacteria</taxon>
        <taxon>Bacillati</taxon>
        <taxon>Actinomycetota</taxon>
        <taxon>Actinomycetes</taxon>
        <taxon>Kitasatosporales</taxon>
        <taxon>Streptomycetaceae</taxon>
        <taxon>Streptomyces</taxon>
    </lineage>
</organism>
<evidence type="ECO:0000256" key="3">
    <source>
        <dbReference type="ARBA" id="ARBA00022729"/>
    </source>
</evidence>
<dbReference type="GO" id="GO:0042597">
    <property type="term" value="C:periplasmic space"/>
    <property type="evidence" value="ECO:0007669"/>
    <property type="project" value="UniProtKB-ARBA"/>
</dbReference>
<dbReference type="PROSITE" id="PS51257">
    <property type="entry name" value="PROKAR_LIPOPROTEIN"/>
    <property type="match status" value="1"/>
</dbReference>
<keyword evidence="7" id="KW-1185">Reference proteome</keyword>
<dbReference type="AlphaFoldDB" id="A0A8T4ISS9"/>
<dbReference type="Proteomes" id="UP000675554">
    <property type="component" value="Unassembled WGS sequence"/>
</dbReference>
<keyword evidence="2" id="KW-0813">Transport</keyword>
<dbReference type="Gene3D" id="3.10.105.10">
    <property type="entry name" value="Dipeptide-binding Protein, Domain 3"/>
    <property type="match status" value="1"/>
</dbReference>
<dbReference type="SUPFAM" id="SSF53850">
    <property type="entry name" value="Periplasmic binding protein-like II"/>
    <property type="match status" value="1"/>
</dbReference>
<evidence type="ECO:0000313" key="7">
    <source>
        <dbReference type="Proteomes" id="UP000675554"/>
    </source>
</evidence>
<dbReference type="GO" id="GO:0015833">
    <property type="term" value="P:peptide transport"/>
    <property type="evidence" value="ECO:0007669"/>
    <property type="project" value="TreeGrafter"/>
</dbReference>
<dbReference type="PIRSF" id="PIRSF002741">
    <property type="entry name" value="MppA"/>
    <property type="match status" value="1"/>
</dbReference>
<evidence type="ECO:0000313" key="6">
    <source>
        <dbReference type="EMBL" id="MBR7672867.1"/>
    </source>
</evidence>
<dbReference type="InterPro" id="IPR039424">
    <property type="entry name" value="SBP_5"/>
</dbReference>
<evidence type="ECO:0000256" key="2">
    <source>
        <dbReference type="ARBA" id="ARBA00022448"/>
    </source>
</evidence>
<dbReference type="CDD" id="cd08492">
    <property type="entry name" value="PBP2_NikA_DppA_OppA_like_15"/>
    <property type="match status" value="1"/>
</dbReference>
<accession>A0A8T4ISS9</accession>
<gene>
    <name evidence="6" type="ORF">KDA82_07530</name>
</gene>
<evidence type="ECO:0000256" key="1">
    <source>
        <dbReference type="ARBA" id="ARBA00005695"/>
    </source>
</evidence>
<comment type="caution">
    <text evidence="6">The sequence shown here is derived from an EMBL/GenBank/DDBJ whole genome shotgun (WGS) entry which is preliminary data.</text>
</comment>
<sequence>MKALHRPKAVTLLAVSALALASCSGASGSDQKSEEPVKGGKLTYAVNAEPVNLDPHASAQDVTGLFARPVLDSLVSMDAKGTIRPWLASSWKISEDQKTYSFTLRKGVRFTDGTPFDAEAVKANLDHIVDPKTKSEMAAGYIEPYEGTKVTGERTLEVSFSRPHSPFLNALSTAYFGMQSPEQLEKGADALAKKLVGTGPFVMKDFTPREGITYTRNDQYAWGPAGARHKGPAHLKELEFTVLTEDSARLGALTGGQAHAVANVPPAAVEQVEASPDLRMEKRQAPGGAYTYYPNTEKGPFKDARVRQAFRDGIDFETVVEKLYFGVFAHATNPLSPATPGYDKRAGTHWRHNPKKAAALLDEAGWTGRDSGGYRTKDGKRLTVTWPFVKAANREQRSTLAEQIQAEAKDLGFELVLDTGTQHELAADYGKGEYDVMDLSWQRADGDALRNLFSSASIATPEKFGQNASRLDDERVDEWLGDALATTDAKKRAALYAKVQRQVTNEAAAFPVYVVSYLMGASENAQGIDWDPQAYPTFYDAWVTDQ</sequence>
<feature type="domain" description="Solute-binding protein family 5" evidence="5">
    <location>
        <begin position="82"/>
        <end position="450"/>
    </location>
</feature>
<dbReference type="PANTHER" id="PTHR30290:SF9">
    <property type="entry name" value="OLIGOPEPTIDE-BINDING PROTEIN APPA"/>
    <property type="match status" value="1"/>
</dbReference>